<comment type="caution">
    <text evidence="2">The sequence shown here is derived from an EMBL/GenBank/DDBJ whole genome shotgun (WGS) entry which is preliminary data.</text>
</comment>
<sequence>MVLKAEDPCISQRLSCGRRRGSSVRRTDGGLTEDGRRDTPVRPRGFLNAFPPHIPPSSPHPLRLLSPGSVLSFADTVRTAAGLLRSGLLSIARGGGSTVIMVSAGLLRYLAAVCALCAPLQLPQAQASYYPPHSGECRGKGKECTECRGKGKEYTGRGVGPMRWTSVSVLWGLVPAALDRCLI</sequence>
<dbReference type="Proteomes" id="UP001153269">
    <property type="component" value="Unassembled WGS sequence"/>
</dbReference>
<dbReference type="EMBL" id="CADEAL010000532">
    <property type="protein sequence ID" value="CAB1421561.1"/>
    <property type="molecule type" value="Genomic_DNA"/>
</dbReference>
<evidence type="ECO:0000256" key="1">
    <source>
        <dbReference type="SAM" id="MobiDB-lite"/>
    </source>
</evidence>
<feature type="region of interest" description="Disordered" evidence="1">
    <location>
        <begin position="16"/>
        <end position="43"/>
    </location>
</feature>
<dbReference type="AlphaFoldDB" id="A0A9N7YDD3"/>
<accession>A0A9N7YDD3</accession>
<gene>
    <name evidence="2" type="ORF">PLEPLA_LOCUS9448</name>
</gene>
<keyword evidence="3" id="KW-1185">Reference proteome</keyword>
<protein>
    <submittedName>
        <fullName evidence="2">Uncharacterized protein</fullName>
    </submittedName>
</protein>
<evidence type="ECO:0000313" key="2">
    <source>
        <dbReference type="EMBL" id="CAB1421561.1"/>
    </source>
</evidence>
<proteinExistence type="predicted"/>
<feature type="compositionally biased region" description="Basic and acidic residues" evidence="1">
    <location>
        <begin position="25"/>
        <end position="41"/>
    </location>
</feature>
<reference evidence="2" key="1">
    <citation type="submission" date="2020-03" db="EMBL/GenBank/DDBJ databases">
        <authorList>
            <person name="Weist P."/>
        </authorList>
    </citation>
    <scope>NUCLEOTIDE SEQUENCE</scope>
</reference>
<name>A0A9N7YDD3_PLEPL</name>
<organism evidence="2 3">
    <name type="scientific">Pleuronectes platessa</name>
    <name type="common">European plaice</name>
    <dbReference type="NCBI Taxonomy" id="8262"/>
    <lineage>
        <taxon>Eukaryota</taxon>
        <taxon>Metazoa</taxon>
        <taxon>Chordata</taxon>
        <taxon>Craniata</taxon>
        <taxon>Vertebrata</taxon>
        <taxon>Euteleostomi</taxon>
        <taxon>Actinopterygii</taxon>
        <taxon>Neopterygii</taxon>
        <taxon>Teleostei</taxon>
        <taxon>Neoteleostei</taxon>
        <taxon>Acanthomorphata</taxon>
        <taxon>Carangaria</taxon>
        <taxon>Pleuronectiformes</taxon>
        <taxon>Pleuronectoidei</taxon>
        <taxon>Pleuronectidae</taxon>
        <taxon>Pleuronectes</taxon>
    </lineage>
</organism>
<evidence type="ECO:0000313" key="3">
    <source>
        <dbReference type="Proteomes" id="UP001153269"/>
    </source>
</evidence>